<dbReference type="FunFam" id="1.20.1510.10:FF:000006">
    <property type="entry name" value="Divalent cation efflux transporter"/>
    <property type="match status" value="1"/>
</dbReference>
<dbReference type="Pfam" id="PF01545">
    <property type="entry name" value="Cation_efflux"/>
    <property type="match status" value="1"/>
</dbReference>
<evidence type="ECO:0000313" key="11">
    <source>
        <dbReference type="Proteomes" id="UP001321861"/>
    </source>
</evidence>
<keyword evidence="11" id="KW-1185">Reference proteome</keyword>
<evidence type="ECO:0000256" key="2">
    <source>
        <dbReference type="ARBA" id="ARBA00008114"/>
    </source>
</evidence>
<dbReference type="AlphaFoldDB" id="A0AAU9D430"/>
<dbReference type="InterPro" id="IPR027470">
    <property type="entry name" value="Cation_efflux_CTD"/>
</dbReference>
<dbReference type="PANTHER" id="PTHR43840:SF50">
    <property type="entry name" value="MANGANESE EFFLUX SYSTEM PROTEIN MNES"/>
    <property type="match status" value="1"/>
</dbReference>
<comment type="similarity">
    <text evidence="2">Belongs to the cation diffusion facilitator (CDF) transporter (TC 2.A.4) family.</text>
</comment>
<dbReference type="GO" id="GO:0008324">
    <property type="term" value="F:monoatomic cation transmembrane transporter activity"/>
    <property type="evidence" value="ECO:0007669"/>
    <property type="project" value="InterPro"/>
</dbReference>
<dbReference type="Gene3D" id="1.20.1510.10">
    <property type="entry name" value="Cation efflux protein transmembrane domain"/>
    <property type="match status" value="1"/>
</dbReference>
<feature type="transmembrane region" description="Helical" evidence="7">
    <location>
        <begin position="12"/>
        <end position="37"/>
    </location>
</feature>
<dbReference type="Proteomes" id="UP001321861">
    <property type="component" value="Chromosome"/>
</dbReference>
<feature type="transmembrane region" description="Helical" evidence="7">
    <location>
        <begin position="87"/>
        <end position="106"/>
    </location>
</feature>
<accession>A0AAU9D430</accession>
<protein>
    <recommendedName>
        <fullName evidence="12">Cation transporter</fullName>
    </recommendedName>
</protein>
<evidence type="ECO:0000256" key="1">
    <source>
        <dbReference type="ARBA" id="ARBA00004141"/>
    </source>
</evidence>
<dbReference type="RefSeq" id="WP_317635388.1">
    <property type="nucleotide sequence ID" value="NZ_AP026802.1"/>
</dbReference>
<dbReference type="InterPro" id="IPR027469">
    <property type="entry name" value="Cation_efflux_TMD_sf"/>
</dbReference>
<evidence type="ECO:0000259" key="8">
    <source>
        <dbReference type="Pfam" id="PF01545"/>
    </source>
</evidence>
<organism evidence="10 11">
    <name type="scientific">Xylocopilactobacillus apicola</name>
    <dbReference type="NCBI Taxonomy" id="2932184"/>
    <lineage>
        <taxon>Bacteria</taxon>
        <taxon>Bacillati</taxon>
        <taxon>Bacillota</taxon>
        <taxon>Bacilli</taxon>
        <taxon>Lactobacillales</taxon>
        <taxon>Lactobacillaceae</taxon>
        <taxon>Xylocopilactobacillus</taxon>
    </lineage>
</organism>
<dbReference type="InterPro" id="IPR002524">
    <property type="entry name" value="Cation_efflux"/>
</dbReference>
<name>A0AAU9D430_9LACO</name>
<feature type="domain" description="Cation efflux protein cytoplasmic" evidence="9">
    <location>
        <begin position="220"/>
        <end position="288"/>
    </location>
</feature>
<evidence type="ECO:0000256" key="6">
    <source>
        <dbReference type="ARBA" id="ARBA00023136"/>
    </source>
</evidence>
<reference evidence="10 11" key="1">
    <citation type="journal article" date="2023" name="Microbiol. Spectr.">
        <title>Symbiosis of Carpenter Bees with Uncharacterized Lactic Acid Bacteria Showing NAD Auxotrophy.</title>
        <authorList>
            <person name="Kawasaki S."/>
            <person name="Ozawa K."/>
            <person name="Mori T."/>
            <person name="Yamamoto A."/>
            <person name="Ito M."/>
            <person name="Ohkuma M."/>
            <person name="Sakamoto M."/>
            <person name="Matsutani M."/>
        </authorList>
    </citation>
    <scope>NUCLEOTIDE SEQUENCE [LARGE SCALE GENOMIC DNA]</scope>
    <source>
        <strain evidence="10 11">XA3</strain>
    </source>
</reference>
<evidence type="ECO:0000256" key="4">
    <source>
        <dbReference type="ARBA" id="ARBA00022692"/>
    </source>
</evidence>
<dbReference type="InterPro" id="IPR036837">
    <property type="entry name" value="Cation_efflux_CTD_sf"/>
</dbReference>
<dbReference type="GO" id="GO:0016020">
    <property type="term" value="C:membrane"/>
    <property type="evidence" value="ECO:0007669"/>
    <property type="project" value="UniProtKB-SubCell"/>
</dbReference>
<dbReference type="Pfam" id="PF16916">
    <property type="entry name" value="ZT_dimer"/>
    <property type="match status" value="1"/>
</dbReference>
<dbReference type="InterPro" id="IPR058533">
    <property type="entry name" value="Cation_efflux_TM"/>
</dbReference>
<keyword evidence="5 7" id="KW-1133">Transmembrane helix</keyword>
<keyword evidence="3" id="KW-0813">Transport</keyword>
<evidence type="ECO:0000259" key="9">
    <source>
        <dbReference type="Pfam" id="PF16916"/>
    </source>
</evidence>
<feature type="transmembrane region" description="Helical" evidence="7">
    <location>
        <begin position="49"/>
        <end position="66"/>
    </location>
</feature>
<dbReference type="Gene3D" id="3.30.70.1350">
    <property type="entry name" value="Cation efflux protein, cytoplasmic domain"/>
    <property type="match status" value="1"/>
</dbReference>
<keyword evidence="4 7" id="KW-0812">Transmembrane</keyword>
<dbReference type="InterPro" id="IPR050291">
    <property type="entry name" value="CDF_Transporter"/>
</dbReference>
<sequence length="290" mass="31122">MTQSSVENFKKAKAGALISIAAYTLISIFKIIVGNIAKSEALSADGLNNFTDIISSFLVLIGLVLAQKPADRDHRYGHWKIENLASLVTSLIMLLVGLEVLISSARSFIKGNHSTPDLLAAIVGVISAGVMLAVYLVNRRLAEDAHSSALKAAAKDNRNDVLTSLGTAIAIFAATMGFSWVDGVTAIVVGVMILKTALGIFRESAFSLSDGFNDKNLDDYIVAINDIEGVGGIKSIKGRSSGSNVYLDLVIAIDPEMSVRQSHAITEQIRVMLQDQFQIYDVDVHVEPDE</sequence>
<dbReference type="SUPFAM" id="SSF161111">
    <property type="entry name" value="Cation efflux protein transmembrane domain-like"/>
    <property type="match status" value="1"/>
</dbReference>
<comment type="subcellular location">
    <subcellularLocation>
        <location evidence="1">Membrane</location>
        <topology evidence="1">Multi-pass membrane protein</topology>
    </subcellularLocation>
</comment>
<dbReference type="EMBL" id="AP026802">
    <property type="protein sequence ID" value="BDR59601.1"/>
    <property type="molecule type" value="Genomic_DNA"/>
</dbReference>
<feature type="transmembrane region" description="Helical" evidence="7">
    <location>
        <begin position="118"/>
        <end position="138"/>
    </location>
</feature>
<evidence type="ECO:0000256" key="3">
    <source>
        <dbReference type="ARBA" id="ARBA00022448"/>
    </source>
</evidence>
<proteinExistence type="inferred from homology"/>
<evidence type="ECO:0000256" key="7">
    <source>
        <dbReference type="SAM" id="Phobius"/>
    </source>
</evidence>
<feature type="transmembrane region" description="Helical" evidence="7">
    <location>
        <begin position="184"/>
        <end position="201"/>
    </location>
</feature>
<evidence type="ECO:0008006" key="12">
    <source>
        <dbReference type="Google" id="ProtNLM"/>
    </source>
</evidence>
<dbReference type="SUPFAM" id="SSF160240">
    <property type="entry name" value="Cation efflux protein cytoplasmic domain-like"/>
    <property type="match status" value="1"/>
</dbReference>
<keyword evidence="6 7" id="KW-0472">Membrane</keyword>
<feature type="domain" description="Cation efflux protein transmembrane" evidence="8">
    <location>
        <begin position="17"/>
        <end position="208"/>
    </location>
</feature>
<feature type="transmembrane region" description="Helical" evidence="7">
    <location>
        <begin position="159"/>
        <end position="178"/>
    </location>
</feature>
<dbReference type="KEGG" id="xap:XA3_20420"/>
<evidence type="ECO:0000256" key="5">
    <source>
        <dbReference type="ARBA" id="ARBA00022989"/>
    </source>
</evidence>
<evidence type="ECO:0000313" key="10">
    <source>
        <dbReference type="EMBL" id="BDR59601.1"/>
    </source>
</evidence>
<gene>
    <name evidence="10" type="ORF">XA3_20420</name>
</gene>
<dbReference type="PANTHER" id="PTHR43840">
    <property type="entry name" value="MITOCHONDRIAL METAL TRANSPORTER 1-RELATED"/>
    <property type="match status" value="1"/>
</dbReference>
<dbReference type="NCBIfam" id="TIGR01297">
    <property type="entry name" value="CDF"/>
    <property type="match status" value="1"/>
</dbReference>